<evidence type="ECO:0000313" key="3">
    <source>
        <dbReference type="Proteomes" id="UP001050975"/>
    </source>
</evidence>
<dbReference type="AlphaFoldDB" id="A0AAV3X237"/>
<dbReference type="EMBL" id="BLAY01000007">
    <property type="protein sequence ID" value="GET36003.1"/>
    <property type="molecule type" value="Genomic_DNA"/>
</dbReference>
<organism evidence="2 3">
    <name type="scientific">Microseira wollei NIES-4236</name>
    <dbReference type="NCBI Taxonomy" id="2530354"/>
    <lineage>
        <taxon>Bacteria</taxon>
        <taxon>Bacillati</taxon>
        <taxon>Cyanobacteriota</taxon>
        <taxon>Cyanophyceae</taxon>
        <taxon>Oscillatoriophycideae</taxon>
        <taxon>Aerosakkonematales</taxon>
        <taxon>Aerosakkonemataceae</taxon>
        <taxon>Microseira</taxon>
    </lineage>
</organism>
<proteinExistence type="predicted"/>
<comment type="caution">
    <text evidence="2">The sequence shown here is derived from an EMBL/GenBank/DDBJ whole genome shotgun (WGS) entry which is preliminary data.</text>
</comment>
<dbReference type="RefSeq" id="WP_226575004.1">
    <property type="nucleotide sequence ID" value="NZ_BLAY01000007.1"/>
</dbReference>
<evidence type="ECO:0000313" key="2">
    <source>
        <dbReference type="EMBL" id="GET36003.1"/>
    </source>
</evidence>
<protein>
    <recommendedName>
        <fullName evidence="1">DUF5615 domain-containing protein</fullName>
    </recommendedName>
</protein>
<accession>A0AAV3X237</accession>
<dbReference type="Pfam" id="PF18480">
    <property type="entry name" value="DUF5615"/>
    <property type="match status" value="1"/>
</dbReference>
<evidence type="ECO:0000259" key="1">
    <source>
        <dbReference type="Pfam" id="PF18480"/>
    </source>
</evidence>
<reference evidence="2" key="1">
    <citation type="submission" date="2019-10" db="EMBL/GenBank/DDBJ databases">
        <title>Draft genome sequece of Microseira wollei NIES-4236.</title>
        <authorList>
            <person name="Yamaguchi H."/>
            <person name="Suzuki S."/>
            <person name="Kawachi M."/>
        </authorList>
    </citation>
    <scope>NUCLEOTIDE SEQUENCE</scope>
    <source>
        <strain evidence="2">NIES-4236</strain>
    </source>
</reference>
<keyword evidence="3" id="KW-1185">Reference proteome</keyword>
<feature type="domain" description="DUF5615" evidence="1">
    <location>
        <begin position="1"/>
        <end position="82"/>
    </location>
</feature>
<sequence>MKFQAYMGVSPQTVEILRQNGYEAVHLIEEGLERLEDSLILEKARLEGRIVLTFDLDFGDLLAASGDALPSVIIFRQAEYNTEFCFGKTASSFSRMQSRFGNWCNYNRPG</sequence>
<dbReference type="InterPro" id="IPR041049">
    <property type="entry name" value="DUF5615"/>
</dbReference>
<gene>
    <name evidence="2" type="ORF">MiSe_07510</name>
</gene>
<dbReference type="Proteomes" id="UP001050975">
    <property type="component" value="Unassembled WGS sequence"/>
</dbReference>
<name>A0AAV3X237_9CYAN</name>